<proteinExistence type="predicted"/>
<evidence type="ECO:0000313" key="1">
    <source>
        <dbReference type="EMBL" id="KAI9911226.1"/>
    </source>
</evidence>
<dbReference type="Proteomes" id="UP001163321">
    <property type="component" value="Chromosome 5"/>
</dbReference>
<keyword evidence="2" id="KW-1185">Reference proteome</keyword>
<reference evidence="1 2" key="1">
    <citation type="journal article" date="2022" name="bioRxiv">
        <title>The genome of the oomycete Peronosclerospora sorghi, a cosmopolitan pathogen of maize and sorghum, is inflated with dispersed pseudogenes.</title>
        <authorList>
            <person name="Fletcher K."/>
            <person name="Martin F."/>
            <person name="Isakeit T."/>
            <person name="Cavanaugh K."/>
            <person name="Magill C."/>
            <person name="Michelmore R."/>
        </authorList>
    </citation>
    <scope>NUCLEOTIDE SEQUENCE [LARGE SCALE GENOMIC DNA]</scope>
    <source>
        <strain evidence="1">P6</strain>
    </source>
</reference>
<accession>A0ACC0W0I6</accession>
<sequence length="295" mass="33863">MLRRQKRKRAAETAVAENDEWATCAYLIDDTMASIQLLRNQHCDSFAALGLPPLVLWHQLPECNTCILILPIDVRIIFRYITQVHRLRKSGKLITFRIPSGADDMVILRIEDYITEVEKYEAAYRARYPKYKTISSNLNAMATFRQVLPKLASLSTIPLQVLVSKMSETESCLDEQKSRAFVGYVIALSCKLHFETDEQIQRLGFLLPTTRLDNESYCFSIPGMGKFVSAIRKTRTQIQNTLKLTKYKEMLEQQLKKIKLKHSRFKLEFHLADMEGCGLIQPKKVTSGVLIALTK</sequence>
<dbReference type="EMBL" id="CM047584">
    <property type="protein sequence ID" value="KAI9911226.1"/>
    <property type="molecule type" value="Genomic_DNA"/>
</dbReference>
<protein>
    <submittedName>
        <fullName evidence="1">Uncharacterized protein</fullName>
    </submittedName>
</protein>
<name>A0ACC0W0I6_9STRA</name>
<gene>
    <name evidence="1" type="ORF">PsorP6_009648</name>
</gene>
<comment type="caution">
    <text evidence="1">The sequence shown here is derived from an EMBL/GenBank/DDBJ whole genome shotgun (WGS) entry which is preliminary data.</text>
</comment>
<evidence type="ECO:0000313" key="2">
    <source>
        <dbReference type="Proteomes" id="UP001163321"/>
    </source>
</evidence>
<organism evidence="1 2">
    <name type="scientific">Peronosclerospora sorghi</name>
    <dbReference type="NCBI Taxonomy" id="230839"/>
    <lineage>
        <taxon>Eukaryota</taxon>
        <taxon>Sar</taxon>
        <taxon>Stramenopiles</taxon>
        <taxon>Oomycota</taxon>
        <taxon>Peronosporomycetes</taxon>
        <taxon>Peronosporales</taxon>
        <taxon>Peronosporaceae</taxon>
        <taxon>Peronosclerospora</taxon>
    </lineage>
</organism>